<evidence type="ECO:0000256" key="1">
    <source>
        <dbReference type="SAM" id="MobiDB-lite"/>
    </source>
</evidence>
<reference evidence="3" key="1">
    <citation type="submission" date="2016-10" db="EMBL/GenBank/DDBJ databases">
        <authorList>
            <person name="Varghese N."/>
            <person name="Submissions S."/>
        </authorList>
    </citation>
    <scope>NUCLEOTIDE SEQUENCE [LARGE SCALE GENOMIC DNA]</scope>
    <source>
        <strain evidence="3">GAS369</strain>
    </source>
</reference>
<evidence type="ECO:0000313" key="3">
    <source>
        <dbReference type="Proteomes" id="UP000243904"/>
    </source>
</evidence>
<keyword evidence="3" id="KW-1185">Reference proteome</keyword>
<dbReference type="Proteomes" id="UP000243904">
    <property type="component" value="Chromosome I"/>
</dbReference>
<evidence type="ECO:0000313" key="2">
    <source>
        <dbReference type="EMBL" id="SDS75276.1"/>
    </source>
</evidence>
<feature type="region of interest" description="Disordered" evidence="1">
    <location>
        <begin position="51"/>
        <end position="72"/>
    </location>
</feature>
<proteinExistence type="predicted"/>
<sequence length="72" mass="7888">MNARKMLSVLTIGGIIVLAGPPPAAKAVSPIDPNPFWASFGKMTTEVSSRSHVKHRQWRHRGGRHPFYGSGH</sequence>
<name>A0A1H1UT54_9BRAD</name>
<feature type="compositionally biased region" description="Basic residues" evidence="1">
    <location>
        <begin position="51"/>
        <end position="64"/>
    </location>
</feature>
<protein>
    <submittedName>
        <fullName evidence="2">Uncharacterized protein</fullName>
    </submittedName>
</protein>
<organism evidence="2 3">
    <name type="scientific">Bradyrhizobium canariense</name>
    <dbReference type="NCBI Taxonomy" id="255045"/>
    <lineage>
        <taxon>Bacteria</taxon>
        <taxon>Pseudomonadati</taxon>
        <taxon>Pseudomonadota</taxon>
        <taxon>Alphaproteobacteria</taxon>
        <taxon>Hyphomicrobiales</taxon>
        <taxon>Nitrobacteraceae</taxon>
        <taxon>Bradyrhizobium</taxon>
    </lineage>
</organism>
<accession>A0A1H1UT54</accession>
<dbReference type="EMBL" id="LT629750">
    <property type="protein sequence ID" value="SDS75276.1"/>
    <property type="molecule type" value="Genomic_DNA"/>
</dbReference>
<gene>
    <name evidence="2" type="ORF">SAMN05444158_3079</name>
</gene>
<dbReference type="AlphaFoldDB" id="A0A1H1UT54"/>